<evidence type="ECO:0000256" key="3">
    <source>
        <dbReference type="ARBA" id="ARBA00022692"/>
    </source>
</evidence>
<keyword evidence="5 6" id="KW-0472">Membrane</keyword>
<reference evidence="7 8" key="2">
    <citation type="submission" date="2018-11" db="EMBL/GenBank/DDBJ databases">
        <authorList>
            <consortium name="Pathogen Informatics"/>
        </authorList>
    </citation>
    <scope>NUCLEOTIDE SEQUENCE [LARGE SCALE GENOMIC DNA]</scope>
</reference>
<dbReference type="STRING" id="102285.A0A0R3T3W6"/>
<evidence type="ECO:0000313" key="8">
    <source>
        <dbReference type="Proteomes" id="UP000278807"/>
    </source>
</evidence>
<reference evidence="9" key="1">
    <citation type="submission" date="2017-02" db="UniProtKB">
        <authorList>
            <consortium name="WormBaseParasite"/>
        </authorList>
    </citation>
    <scope>IDENTIFICATION</scope>
</reference>
<gene>
    <name evidence="7" type="ORF">HNAJ_LOCUS1726</name>
</gene>
<evidence type="ECO:0000313" key="7">
    <source>
        <dbReference type="EMBL" id="VDN97585.1"/>
    </source>
</evidence>
<proteinExistence type="inferred from homology"/>
<dbReference type="GO" id="GO:0008250">
    <property type="term" value="C:oligosaccharyltransferase complex"/>
    <property type="evidence" value="ECO:0007669"/>
    <property type="project" value="UniProtKB-UniRule"/>
</dbReference>
<dbReference type="Proteomes" id="UP000278807">
    <property type="component" value="Unassembled WGS sequence"/>
</dbReference>
<dbReference type="GO" id="GO:0006487">
    <property type="term" value="P:protein N-linked glycosylation"/>
    <property type="evidence" value="ECO:0007669"/>
    <property type="project" value="UniProtKB-UniRule"/>
</dbReference>
<feature type="transmembrane region" description="Helical" evidence="6">
    <location>
        <begin position="49"/>
        <end position="72"/>
    </location>
</feature>
<accession>A0A0R3T3W6</accession>
<dbReference type="EMBL" id="UZAE01000712">
    <property type="protein sequence ID" value="VDN97585.1"/>
    <property type="molecule type" value="Genomic_DNA"/>
</dbReference>
<evidence type="ECO:0000256" key="4">
    <source>
        <dbReference type="ARBA" id="ARBA00022989"/>
    </source>
</evidence>
<organism evidence="9">
    <name type="scientific">Rodentolepis nana</name>
    <name type="common">Dwarf tapeworm</name>
    <name type="synonym">Hymenolepis nana</name>
    <dbReference type="NCBI Taxonomy" id="102285"/>
    <lineage>
        <taxon>Eukaryota</taxon>
        <taxon>Metazoa</taxon>
        <taxon>Spiralia</taxon>
        <taxon>Lophotrochozoa</taxon>
        <taxon>Platyhelminthes</taxon>
        <taxon>Cestoda</taxon>
        <taxon>Eucestoda</taxon>
        <taxon>Cyclophyllidea</taxon>
        <taxon>Hymenolepididae</taxon>
        <taxon>Rodentolepis</taxon>
    </lineage>
</organism>
<dbReference type="WBParaSite" id="HNAJ_0000172501-mRNA-1">
    <property type="protein sequence ID" value="HNAJ_0000172501-mRNA-1"/>
    <property type="gene ID" value="HNAJ_0000172501"/>
</dbReference>
<keyword evidence="4 6" id="KW-1133">Transmembrane helix</keyword>
<evidence type="ECO:0000256" key="1">
    <source>
        <dbReference type="ARBA" id="ARBA00004141"/>
    </source>
</evidence>
<sequence length="74" mass="8577">MYRYVPPINPSLYPTLGMLLTVIGVFFMTWFFVYEITGTKYVRELFKELLFSTFASVFMGAGILFVALWVGIYV</sequence>
<evidence type="ECO:0000256" key="5">
    <source>
        <dbReference type="ARBA" id="ARBA00023136"/>
    </source>
</evidence>
<protein>
    <recommendedName>
        <fullName evidence="6">Dolichyl-diphosphooligosaccharide-protein glycosyltransferase subunit TMEM258</fullName>
    </recommendedName>
    <alternativeName>
        <fullName evidence="6">Transmembrane protein 258</fullName>
    </alternativeName>
</protein>
<dbReference type="OrthoDB" id="18408at2759"/>
<comment type="subunit">
    <text evidence="6">Component of the oligosaccharyltransferase (OST) complex.</text>
</comment>
<feature type="transmembrane region" description="Helical" evidence="6">
    <location>
        <begin position="12"/>
        <end position="37"/>
    </location>
</feature>
<dbReference type="AlphaFoldDB" id="A0A0R3T3W6"/>
<keyword evidence="3 6" id="KW-0812">Transmembrane</keyword>
<dbReference type="PANTHER" id="PTHR13636">
    <property type="entry name" value="TRANSMEMBRANE PROTEIN 258"/>
    <property type="match status" value="1"/>
</dbReference>
<comment type="function">
    <text evidence="6">Subunit of the oligosaccharyl transferase (OST) complex that catalyzes the initial transfer of a defined glycan (Glc(3)Man(9)GlcNAc(2) in eukaryotes) from the lipid carrier dolichol-pyrophosphate to an asparagine residue within an Asn-X-Ser/Thr consensus motif in nascent polypeptide chains, the first step in protein N-glycosylation. N-glycosylation occurs cotranslationally and the complex associates with the Sec61 complex at the channel-forming translocon complex that mediates protein translocation across the endoplasmic reticulum (ER). All subunits are required for a maximal enzyme activity.</text>
</comment>
<comment type="subcellular location">
    <subcellularLocation>
        <location evidence="1 6">Membrane</location>
        <topology evidence="1 6">Multi-pass membrane protein</topology>
    </subcellularLocation>
</comment>
<evidence type="ECO:0000313" key="9">
    <source>
        <dbReference type="WBParaSite" id="HNAJ_0000172501-mRNA-1"/>
    </source>
</evidence>
<evidence type="ECO:0000256" key="6">
    <source>
        <dbReference type="RuleBase" id="RU367008"/>
    </source>
</evidence>
<name>A0A0R3T3W6_RODNA</name>
<comment type="similarity">
    <text evidence="2 6">Belongs to the OST5 family.</text>
</comment>
<dbReference type="InterPro" id="IPR007915">
    <property type="entry name" value="TMEM258/Ost5"/>
</dbReference>
<evidence type="ECO:0000256" key="2">
    <source>
        <dbReference type="ARBA" id="ARBA00009825"/>
    </source>
</evidence>
<keyword evidence="8" id="KW-1185">Reference proteome</keyword>
<dbReference type="Pfam" id="PF05251">
    <property type="entry name" value="Ost5"/>
    <property type="match status" value="1"/>
</dbReference>